<feature type="compositionally biased region" description="Basic and acidic residues" evidence="3">
    <location>
        <begin position="67"/>
        <end position="83"/>
    </location>
</feature>
<evidence type="ECO:0000259" key="4">
    <source>
        <dbReference type="PROSITE" id="PS50071"/>
    </source>
</evidence>
<dbReference type="PANTHER" id="PTHR46255:SF3">
    <property type="entry name" value="HOMEOBOX DOMAIN-CONTAINING PROTEIN"/>
    <property type="match status" value="1"/>
</dbReference>
<comment type="caution">
    <text evidence="5">The sequence shown here is derived from an EMBL/GenBank/DDBJ whole genome shotgun (WGS) entry which is preliminary data.</text>
</comment>
<name>A0AA38PBI6_9AGAR</name>
<feature type="compositionally biased region" description="Polar residues" evidence="3">
    <location>
        <begin position="448"/>
        <end position="462"/>
    </location>
</feature>
<dbReference type="SMART" id="SM00389">
    <property type="entry name" value="HOX"/>
    <property type="match status" value="1"/>
</dbReference>
<evidence type="ECO:0000256" key="1">
    <source>
        <dbReference type="PROSITE-ProRule" id="PRU00108"/>
    </source>
</evidence>
<keyword evidence="1 2" id="KW-0539">Nucleus</keyword>
<feature type="compositionally biased region" description="Low complexity" evidence="3">
    <location>
        <begin position="334"/>
        <end position="343"/>
    </location>
</feature>
<feature type="domain" description="Homeobox" evidence="4">
    <location>
        <begin position="123"/>
        <end position="183"/>
    </location>
</feature>
<dbReference type="GO" id="GO:0005634">
    <property type="term" value="C:nucleus"/>
    <property type="evidence" value="ECO:0007669"/>
    <property type="project" value="UniProtKB-SubCell"/>
</dbReference>
<dbReference type="InterPro" id="IPR052631">
    <property type="entry name" value="Paired_homeobox_Bicoid"/>
</dbReference>
<comment type="subcellular location">
    <subcellularLocation>
        <location evidence="1 2">Nucleus</location>
    </subcellularLocation>
</comment>
<dbReference type="EMBL" id="MU806121">
    <property type="protein sequence ID" value="KAJ3839556.1"/>
    <property type="molecule type" value="Genomic_DNA"/>
</dbReference>
<evidence type="ECO:0000256" key="3">
    <source>
        <dbReference type="SAM" id="MobiDB-lite"/>
    </source>
</evidence>
<dbReference type="GO" id="GO:1990837">
    <property type="term" value="F:sequence-specific double-stranded DNA binding"/>
    <property type="evidence" value="ECO:0007669"/>
    <property type="project" value="TreeGrafter"/>
</dbReference>
<dbReference type="AlphaFoldDB" id="A0AA38PBI6"/>
<dbReference type="Proteomes" id="UP001163846">
    <property type="component" value="Unassembled WGS sequence"/>
</dbReference>
<feature type="region of interest" description="Disordered" evidence="3">
    <location>
        <begin position="174"/>
        <end position="470"/>
    </location>
</feature>
<dbReference type="PROSITE" id="PS50071">
    <property type="entry name" value="HOMEOBOX_2"/>
    <property type="match status" value="1"/>
</dbReference>
<gene>
    <name evidence="5" type="ORF">F5878DRAFT_616098</name>
</gene>
<proteinExistence type="predicted"/>
<evidence type="ECO:0000313" key="5">
    <source>
        <dbReference type="EMBL" id="KAJ3839556.1"/>
    </source>
</evidence>
<dbReference type="Pfam" id="PF00046">
    <property type="entry name" value="Homeodomain"/>
    <property type="match status" value="1"/>
</dbReference>
<keyword evidence="6" id="KW-1185">Reference proteome</keyword>
<reference evidence="5" key="1">
    <citation type="submission" date="2022-08" db="EMBL/GenBank/DDBJ databases">
        <authorList>
            <consortium name="DOE Joint Genome Institute"/>
            <person name="Min B."/>
            <person name="Riley R."/>
            <person name="Sierra-Patev S."/>
            <person name="Naranjo-Ortiz M."/>
            <person name="Looney B."/>
            <person name="Konkel Z."/>
            <person name="Slot J.C."/>
            <person name="Sakamoto Y."/>
            <person name="Steenwyk J.L."/>
            <person name="Rokas A."/>
            <person name="Carro J."/>
            <person name="Camarero S."/>
            <person name="Ferreira P."/>
            <person name="Molpeceres G."/>
            <person name="Ruiz-Duenas F.J."/>
            <person name="Serrano A."/>
            <person name="Henrissat B."/>
            <person name="Drula E."/>
            <person name="Hughes K.W."/>
            <person name="Mata J.L."/>
            <person name="Ishikawa N.K."/>
            <person name="Vargas-Isla R."/>
            <person name="Ushijima S."/>
            <person name="Smith C.A."/>
            <person name="Ahrendt S."/>
            <person name="Andreopoulos W."/>
            <person name="He G."/>
            <person name="Labutti K."/>
            <person name="Lipzen A."/>
            <person name="Ng V."/>
            <person name="Sandor L."/>
            <person name="Barry K."/>
            <person name="Martinez A.T."/>
            <person name="Xiao Y."/>
            <person name="Gibbons J.G."/>
            <person name="Terashima K."/>
            <person name="Hibbett D.S."/>
            <person name="Grigoriev I.V."/>
        </authorList>
    </citation>
    <scope>NUCLEOTIDE SEQUENCE</scope>
    <source>
        <strain evidence="5">TFB9207</strain>
    </source>
</reference>
<sequence length="470" mass="51650">MSNSPSPRPANNSNPTNTPTSEVPHTSNSRIETHEDIVAAVEHSFPASPSSTFVHHSTPEPGPSRIRPREDDTDQHVAKRFHADPMSGRQSDRSSPSSDSQGGMADTEDAEQSRRSPEPSEPPKKKRTRTLTTPHQSAVLHALLAQSRFPTTAMREEVGRAIGLSARKVQIWFQNQRQKARRPRTNNEMPMTRPPQYGPFPSGGDTEFLNLYPRPQQGEPLSSESYSPVAHSSNPSPRHPTYTSPIPTGLLGPGVPGHDVSRQSQESSSPAMATAGPSSSHYMRRDLMPRSPSPRRTYTLEQVRPSTSHASSSTLRYRDPSRTLPPLTFPLPSPQGSSTGTSSIRSAPAHMPPLPFHHARSPQFAFSPPLPTSSVEVPSPIPPPFTLEPQPQWNDPIYTSMPPRTGSTSRSRHISERTSISPNRPRPIEPLRTLPEQPPRGGRYDPVRSTSAPKRPPSGSNASHHKEEEE</sequence>
<dbReference type="GO" id="GO:0000981">
    <property type="term" value="F:DNA-binding transcription factor activity, RNA polymerase II-specific"/>
    <property type="evidence" value="ECO:0007669"/>
    <property type="project" value="TreeGrafter"/>
</dbReference>
<feature type="region of interest" description="Disordered" evidence="3">
    <location>
        <begin position="1"/>
        <end position="138"/>
    </location>
</feature>
<accession>A0AA38PBI6</accession>
<dbReference type="Gene3D" id="1.10.10.60">
    <property type="entry name" value="Homeodomain-like"/>
    <property type="match status" value="1"/>
</dbReference>
<keyword evidence="1 2" id="KW-0371">Homeobox</keyword>
<feature type="compositionally biased region" description="Polar residues" evidence="3">
    <location>
        <begin position="294"/>
        <end position="315"/>
    </location>
</feature>
<feature type="compositionally biased region" description="Basic and acidic residues" evidence="3">
    <location>
        <begin position="111"/>
        <end position="123"/>
    </location>
</feature>
<organism evidence="5 6">
    <name type="scientific">Lentinula raphanica</name>
    <dbReference type="NCBI Taxonomy" id="153919"/>
    <lineage>
        <taxon>Eukaryota</taxon>
        <taxon>Fungi</taxon>
        <taxon>Dikarya</taxon>
        <taxon>Basidiomycota</taxon>
        <taxon>Agaricomycotina</taxon>
        <taxon>Agaricomycetes</taxon>
        <taxon>Agaricomycetidae</taxon>
        <taxon>Agaricales</taxon>
        <taxon>Marasmiineae</taxon>
        <taxon>Omphalotaceae</taxon>
        <taxon>Lentinula</taxon>
    </lineage>
</organism>
<evidence type="ECO:0000256" key="2">
    <source>
        <dbReference type="RuleBase" id="RU000682"/>
    </source>
</evidence>
<feature type="DNA-binding region" description="Homeobox" evidence="1">
    <location>
        <begin position="125"/>
        <end position="184"/>
    </location>
</feature>
<feature type="compositionally biased region" description="Polar residues" evidence="3">
    <location>
        <begin position="219"/>
        <end position="246"/>
    </location>
</feature>
<dbReference type="CDD" id="cd00086">
    <property type="entry name" value="homeodomain"/>
    <property type="match status" value="1"/>
</dbReference>
<evidence type="ECO:0000313" key="6">
    <source>
        <dbReference type="Proteomes" id="UP001163846"/>
    </source>
</evidence>
<dbReference type="InterPro" id="IPR001356">
    <property type="entry name" value="HD"/>
</dbReference>
<feature type="compositionally biased region" description="Low complexity" evidence="3">
    <location>
        <begin position="87"/>
        <end position="102"/>
    </location>
</feature>
<keyword evidence="1 2" id="KW-0238">DNA-binding</keyword>
<feature type="compositionally biased region" description="Polar residues" evidence="3">
    <location>
        <begin position="262"/>
        <end position="281"/>
    </location>
</feature>
<dbReference type="SUPFAM" id="SSF46689">
    <property type="entry name" value="Homeodomain-like"/>
    <property type="match status" value="1"/>
</dbReference>
<dbReference type="PANTHER" id="PTHR46255">
    <property type="entry name" value="SHORT STATURE HOMEOBOX"/>
    <property type="match status" value="1"/>
</dbReference>
<feature type="compositionally biased region" description="Low complexity" evidence="3">
    <location>
        <begin position="1"/>
        <end position="21"/>
    </location>
</feature>
<dbReference type="InterPro" id="IPR009057">
    <property type="entry name" value="Homeodomain-like_sf"/>
</dbReference>
<protein>
    <recommendedName>
        <fullName evidence="4">Homeobox domain-containing protein</fullName>
    </recommendedName>
</protein>